<feature type="region of interest" description="Disordered" evidence="2">
    <location>
        <begin position="268"/>
        <end position="366"/>
    </location>
</feature>
<feature type="compositionally biased region" description="Basic and acidic residues" evidence="2">
    <location>
        <begin position="1"/>
        <end position="14"/>
    </location>
</feature>
<feature type="compositionally biased region" description="Basic residues" evidence="2">
    <location>
        <begin position="16"/>
        <end position="25"/>
    </location>
</feature>
<evidence type="ECO:0000313" key="6">
    <source>
        <dbReference type="Proteomes" id="UP000790833"/>
    </source>
</evidence>
<feature type="region of interest" description="Disordered" evidence="2">
    <location>
        <begin position="924"/>
        <end position="943"/>
    </location>
</feature>
<dbReference type="EMBL" id="JAHMUF010000006">
    <property type="protein sequence ID" value="KAG7194609.1"/>
    <property type="molecule type" value="Genomic_DNA"/>
</dbReference>
<feature type="compositionally biased region" description="Acidic residues" evidence="2">
    <location>
        <begin position="283"/>
        <end position="358"/>
    </location>
</feature>
<organism evidence="5 6">
    <name type="scientific">Scheffersomyces spartinae</name>
    <dbReference type="NCBI Taxonomy" id="45513"/>
    <lineage>
        <taxon>Eukaryota</taxon>
        <taxon>Fungi</taxon>
        <taxon>Dikarya</taxon>
        <taxon>Ascomycota</taxon>
        <taxon>Saccharomycotina</taxon>
        <taxon>Pichiomycetes</taxon>
        <taxon>Debaryomycetaceae</taxon>
        <taxon>Scheffersomyces</taxon>
    </lineage>
</organism>
<feature type="domain" description="SIN1-type PH" evidence="4">
    <location>
        <begin position="878"/>
        <end position="1031"/>
    </location>
</feature>
<feature type="compositionally biased region" description="Low complexity" evidence="2">
    <location>
        <begin position="118"/>
        <end position="146"/>
    </location>
</feature>
<dbReference type="RefSeq" id="XP_043050156.1">
    <property type="nucleotide sequence ID" value="XM_043194959.1"/>
</dbReference>
<dbReference type="Pfam" id="PF16979">
    <property type="entry name" value="SIN1_PH"/>
    <property type="match status" value="1"/>
</dbReference>
<feature type="domain" description="CRIM" evidence="3">
    <location>
        <begin position="471"/>
        <end position="613"/>
    </location>
</feature>
<evidence type="ECO:0000256" key="2">
    <source>
        <dbReference type="SAM" id="MobiDB-lite"/>
    </source>
</evidence>
<dbReference type="Gene3D" id="2.30.29.30">
    <property type="entry name" value="Pleckstrin-homology domain (PH domain)/Phosphotyrosine-binding domain (PTB)"/>
    <property type="match status" value="1"/>
</dbReference>
<comment type="similarity">
    <text evidence="1">Belongs to the SIN1 family.</text>
</comment>
<dbReference type="GO" id="GO:0005546">
    <property type="term" value="F:phosphatidylinositol-4,5-bisphosphate binding"/>
    <property type="evidence" value="ECO:0007669"/>
    <property type="project" value="TreeGrafter"/>
</dbReference>
<feature type="compositionally biased region" description="Basic and acidic residues" evidence="2">
    <location>
        <begin position="26"/>
        <end position="36"/>
    </location>
</feature>
<feature type="region of interest" description="Disordered" evidence="2">
    <location>
        <begin position="824"/>
        <end position="849"/>
    </location>
</feature>
<dbReference type="InterPro" id="IPR031567">
    <property type="entry name" value="CRIM_dom"/>
</dbReference>
<feature type="region of interest" description="Disordered" evidence="2">
    <location>
        <begin position="1"/>
        <end position="183"/>
    </location>
</feature>
<dbReference type="AlphaFoldDB" id="A0A9P8AJ88"/>
<proteinExistence type="inferred from homology"/>
<dbReference type="Proteomes" id="UP000790833">
    <property type="component" value="Unassembled WGS sequence"/>
</dbReference>
<dbReference type="Pfam" id="PF16978">
    <property type="entry name" value="CRIM"/>
    <property type="match status" value="1"/>
</dbReference>
<sequence length="1039" mass="117241">MQKLASDTHGDVPRTMRSRSRRHDGHTRTYHRDGGARRHNRKLSRIVEKLVHANSHVSKNETLMEEEEENDNDDEDEEDDDLTSENSETQDYNPHSPSTITPSKDKATNKLRDDNARRTSITTISDTSSFSSMSTARRSTSLTYSSKIRRSSSGKRNSKPESSDLVGDNNAAAKFDKNKRKHMAKLRQYIGKKLSGGSDSETETNSGNDILEGRHWDLEHIEEEARDYLDSDNSDALTIDSDFGVAVGKNGNVVKNLDPEELERIKNKGTRRKLSGMHANEDQFLDEDDTYLDDEEADSEVSEDYEGEEFIEGDENDYDDDEDDEDDDDDEEEEIDDDAIEGESYESEAFDDEMEESTFSDTDSNSMLDSTSLLSVSYNKSQSYIFGSNGHTVTDYGQLSKKRKKKRGSFADAQSTKHTLPKGGLFNNSMGKIPRISSLGNIKGLTIGKEKKQNLFRKIDLKERDGNVSKQSNLSNMIKSRHKLSHTNPLSYYGFVDLDDVLVVGTKKVKLDIFLPPKTTPTLSALHINSNVAISDCIGYVLLSLTLKTEEYKSVTDLEFYDPNNWRLELVDEDGENYGSFGILDRTRLLSSYNCPQQVALCKIENPEEIARNNRIAPLPSEFKQSLAEFQTRSKTTLVSLSNDVRDQESVDIIISLKSVPHDFTQQDYYRMTIPGHITVGQLMQQFCLISGMDPSRWKFRECSDDGTFTADETTIKPNPFLRGGSTTNFSKPLSKSYFSPVLSDTQLVSKLTTYSLEIVPNSAYSMILSATAQGTNADNNGNHYGALNSMITPPANGLTSLITPSTLDEKLLSMALDPVCGANLDSSNNKPTPPPPRHQVVSSSKSKFETEKANKYLQDIMTGKSTMEMPPNINTIYFKWKVWRKKPTILNRIEKSLIIDGDYVHLAPTDDITFRDTNNTFSNSSGGYHSNNNSNSTTTTSTTHHHHHLYYYNYNNYYKELMLKTSSFHITQITKVKHYKNAKNPNQFKIVVSKLIEGGKESLVKKKYDLEASNSKECQEIIEKLKWVMQVYRLSTAN</sequence>
<evidence type="ECO:0000259" key="3">
    <source>
        <dbReference type="Pfam" id="PF16978"/>
    </source>
</evidence>
<name>A0A9P8AJ88_9ASCO</name>
<dbReference type="PANTHER" id="PTHR13335">
    <property type="entry name" value="TARGET OF RAPAMYCIN COMPLEX 2 SUBUNIT MAPKAP1"/>
    <property type="match status" value="1"/>
</dbReference>
<gene>
    <name evidence="5" type="ORF">KQ657_004285</name>
</gene>
<feature type="region of interest" description="Disordered" evidence="2">
    <location>
        <begin position="404"/>
        <end position="424"/>
    </location>
</feature>
<dbReference type="GO" id="GO:0005737">
    <property type="term" value="C:cytoplasm"/>
    <property type="evidence" value="ECO:0007669"/>
    <property type="project" value="TreeGrafter"/>
</dbReference>
<accession>A0A9P8AJ88</accession>
<protein>
    <submittedName>
        <fullName evidence="5">Uncharacterized protein</fullName>
    </submittedName>
</protein>
<feature type="compositionally biased region" description="Basic and acidic residues" evidence="2">
    <location>
        <begin position="103"/>
        <end position="117"/>
    </location>
</feature>
<dbReference type="InterPro" id="IPR031313">
    <property type="entry name" value="Sin1_PH_dom"/>
</dbReference>
<dbReference type="InterPro" id="IPR011993">
    <property type="entry name" value="PH-like_dom_sf"/>
</dbReference>
<dbReference type="GeneID" id="66117659"/>
<keyword evidence="6" id="KW-1185">Reference proteome</keyword>
<feature type="compositionally biased region" description="Basic residues" evidence="2">
    <location>
        <begin position="147"/>
        <end position="157"/>
    </location>
</feature>
<evidence type="ECO:0000313" key="5">
    <source>
        <dbReference type="EMBL" id="KAG7194609.1"/>
    </source>
</evidence>
<comment type="caution">
    <text evidence="5">The sequence shown here is derived from an EMBL/GenBank/DDBJ whole genome shotgun (WGS) entry which is preliminary data.</text>
</comment>
<dbReference type="OrthoDB" id="241990at2759"/>
<feature type="compositionally biased region" description="Polar residues" evidence="2">
    <location>
        <begin position="89"/>
        <end position="102"/>
    </location>
</feature>
<evidence type="ECO:0000256" key="1">
    <source>
        <dbReference type="ARBA" id="ARBA00009407"/>
    </source>
</evidence>
<reference evidence="5" key="1">
    <citation type="submission" date="2021-03" db="EMBL/GenBank/DDBJ databases">
        <authorList>
            <person name="Palmer J.M."/>
        </authorList>
    </citation>
    <scope>NUCLEOTIDE SEQUENCE</scope>
    <source>
        <strain evidence="5">ARV_011</strain>
    </source>
</reference>
<dbReference type="InterPro" id="IPR008828">
    <property type="entry name" value="Sin1/Avo1"/>
</dbReference>
<dbReference type="GO" id="GO:0031932">
    <property type="term" value="C:TORC2 complex"/>
    <property type="evidence" value="ECO:0007669"/>
    <property type="project" value="InterPro"/>
</dbReference>
<dbReference type="PANTHER" id="PTHR13335:SF1">
    <property type="entry name" value="TARGET OF RAPAMYCIN COMPLEX 2 SUBUNIT MAPKAP1"/>
    <property type="match status" value="1"/>
</dbReference>
<dbReference type="GO" id="GO:0005886">
    <property type="term" value="C:plasma membrane"/>
    <property type="evidence" value="ECO:0007669"/>
    <property type="project" value="TreeGrafter"/>
</dbReference>
<feature type="compositionally biased region" description="Acidic residues" evidence="2">
    <location>
        <begin position="63"/>
        <end position="83"/>
    </location>
</feature>
<evidence type="ECO:0000259" key="4">
    <source>
        <dbReference type="Pfam" id="PF16979"/>
    </source>
</evidence>
<dbReference type="GO" id="GO:0038203">
    <property type="term" value="P:TORC2 signaling"/>
    <property type="evidence" value="ECO:0007669"/>
    <property type="project" value="TreeGrafter"/>
</dbReference>